<keyword evidence="4 6" id="KW-1133">Transmembrane helix</keyword>
<evidence type="ECO:0000256" key="5">
    <source>
        <dbReference type="ARBA" id="ARBA00023136"/>
    </source>
</evidence>
<proteinExistence type="inferred from homology"/>
<feature type="domain" description="ABC transmembrane type-1" evidence="7">
    <location>
        <begin position="201"/>
        <end position="396"/>
    </location>
</feature>
<comment type="caution">
    <text evidence="8">The sequence shown here is derived from an EMBL/GenBank/DDBJ whole genome shotgun (WGS) entry which is preliminary data.</text>
</comment>
<dbReference type="InterPro" id="IPR051204">
    <property type="entry name" value="ABC_transp_perm/SBD"/>
</dbReference>
<evidence type="ECO:0000313" key="9">
    <source>
        <dbReference type="Proteomes" id="UP000017668"/>
    </source>
</evidence>
<dbReference type="InterPro" id="IPR000515">
    <property type="entry name" value="MetI-like"/>
</dbReference>
<feature type="transmembrane region" description="Helical" evidence="6">
    <location>
        <begin position="274"/>
        <end position="302"/>
    </location>
</feature>
<dbReference type="PROSITE" id="PS50928">
    <property type="entry name" value="ABC_TM1"/>
    <property type="match status" value="1"/>
</dbReference>
<feature type="transmembrane region" description="Helical" evidence="6">
    <location>
        <begin position="239"/>
        <end position="262"/>
    </location>
</feature>
<dbReference type="PANTHER" id="PTHR30177:SF30">
    <property type="entry name" value="GLYCINE BETAINE UPTAKE SYSTEM PERMEASE PROTEIN YEHY"/>
    <property type="match status" value="1"/>
</dbReference>
<organism evidence="8 9">
    <name type="scientific">Bradyrhizobium lupini HPC(L)</name>
    <dbReference type="NCBI Taxonomy" id="1229491"/>
    <lineage>
        <taxon>Bacteria</taxon>
        <taxon>Pseudomonadati</taxon>
        <taxon>Pseudomonadota</taxon>
        <taxon>Alphaproteobacteria</taxon>
        <taxon>Hyphomicrobiales</taxon>
        <taxon>Nitrobacteraceae</taxon>
        <taxon>Bradyrhizobium</taxon>
    </lineage>
</organism>
<feature type="transmembrane region" description="Helical" evidence="6">
    <location>
        <begin position="377"/>
        <end position="400"/>
    </location>
</feature>
<keyword evidence="3 6" id="KW-0812">Transmembrane</keyword>
<dbReference type="SUPFAM" id="SSF161098">
    <property type="entry name" value="MetI-like"/>
    <property type="match status" value="1"/>
</dbReference>
<feature type="transmembrane region" description="Helical" evidence="6">
    <location>
        <begin position="100"/>
        <end position="120"/>
    </location>
</feature>
<evidence type="ECO:0000256" key="3">
    <source>
        <dbReference type="ARBA" id="ARBA00022692"/>
    </source>
</evidence>
<dbReference type="InterPro" id="IPR035906">
    <property type="entry name" value="MetI-like_sf"/>
</dbReference>
<dbReference type="EMBL" id="AMQQ01000030">
    <property type="protein sequence ID" value="EKJ94192.1"/>
    <property type="molecule type" value="Genomic_DNA"/>
</dbReference>
<feature type="transmembrane region" description="Helical" evidence="6">
    <location>
        <begin position="126"/>
        <end position="147"/>
    </location>
</feature>
<feature type="transmembrane region" description="Helical" evidence="6">
    <location>
        <begin position="33"/>
        <end position="52"/>
    </location>
</feature>
<dbReference type="Gene3D" id="1.10.3720.10">
    <property type="entry name" value="MetI-like"/>
    <property type="match status" value="1"/>
</dbReference>
<feature type="transmembrane region" description="Helical" evidence="6">
    <location>
        <begin position="350"/>
        <end position="370"/>
    </location>
</feature>
<evidence type="ECO:0000256" key="2">
    <source>
        <dbReference type="ARBA" id="ARBA00022448"/>
    </source>
</evidence>
<gene>
    <name evidence="8" type="ORF">C241_20211</name>
</gene>
<evidence type="ECO:0000256" key="4">
    <source>
        <dbReference type="ARBA" id="ARBA00022989"/>
    </source>
</evidence>
<evidence type="ECO:0000256" key="1">
    <source>
        <dbReference type="ARBA" id="ARBA00004651"/>
    </source>
</evidence>
<dbReference type="CDD" id="cd06261">
    <property type="entry name" value="TM_PBP2"/>
    <property type="match status" value="1"/>
</dbReference>
<comment type="similarity">
    <text evidence="6">Belongs to the binding-protein-dependent transport system permease family.</text>
</comment>
<keyword evidence="9" id="KW-1185">Reference proteome</keyword>
<name>A0ABN0HHX1_RHILU</name>
<dbReference type="Proteomes" id="UP000017668">
    <property type="component" value="Unassembled WGS sequence"/>
</dbReference>
<dbReference type="Pfam" id="PF00528">
    <property type="entry name" value="BPD_transp_1"/>
    <property type="match status" value="1"/>
</dbReference>
<feature type="transmembrane region" description="Helical" evidence="6">
    <location>
        <begin position="159"/>
        <end position="181"/>
    </location>
</feature>
<comment type="subcellular location">
    <subcellularLocation>
        <location evidence="1 6">Cell membrane</location>
        <topology evidence="1 6">Multi-pass membrane protein</topology>
    </subcellularLocation>
</comment>
<evidence type="ECO:0000313" key="8">
    <source>
        <dbReference type="EMBL" id="EKJ94192.1"/>
    </source>
</evidence>
<keyword evidence="5 6" id="KW-0472">Membrane</keyword>
<sequence>MVPGDGSGKIRSSGLRLIDETGERDLTKWPDKVGVVISCLLLYALLVAPFMTFRANRIVQGETRTVFEALPALAAAIITTVVLLAAFIAFFRFSARLKLTIALVGLAVLAVFVGQAASFLTPEGNSFARVSPASGFWLIFAGLALLATDCIARLRPRPVVRILLLLLAAAALAAVLTSGLWNDLSIIREYTGRADTFWTEALRHVQLAIGSLVAATLVGIPLGLLCYKVERLRAGVLNTLNIVQTIPSIALFGLLIAPLGWIAATVPGAAKIGIAGIGMAPAFVALFLYSLLPVVSNTVVGLSGVSRAVREAARGLGMTSTQSLLRVEFPLAMPVILTGIRIVLVQNIGLATIAALIGGGGFGVFVFQGIGQTAMDLVLLGTVPTVLLGFAAAITLDALIDSNLFSAGGRQKA</sequence>
<reference evidence="8 9" key="1">
    <citation type="journal article" date="2013" name="Genome Announc.">
        <title>Genome Sequence of Rhizobium lupini HPC(L) Isolated from Saline Desert Soil, Kutch (Gujarat).</title>
        <authorList>
            <person name="Agarwal L."/>
            <person name="Purohit H.J."/>
        </authorList>
    </citation>
    <scope>NUCLEOTIDE SEQUENCE [LARGE SCALE GENOMIC DNA]</scope>
    <source>
        <strain evidence="9">HPC(L)</strain>
    </source>
</reference>
<keyword evidence="2 6" id="KW-0813">Transport</keyword>
<feature type="transmembrane region" description="Helical" evidence="6">
    <location>
        <begin position="72"/>
        <end position="93"/>
    </location>
</feature>
<accession>A0ABN0HHX1</accession>
<evidence type="ECO:0000259" key="7">
    <source>
        <dbReference type="PROSITE" id="PS50928"/>
    </source>
</evidence>
<feature type="transmembrane region" description="Helical" evidence="6">
    <location>
        <begin position="323"/>
        <end position="344"/>
    </location>
</feature>
<dbReference type="PANTHER" id="PTHR30177">
    <property type="entry name" value="GLYCINE BETAINE/L-PROLINE TRANSPORT SYSTEM PERMEASE PROTEIN PROW"/>
    <property type="match status" value="1"/>
</dbReference>
<feature type="transmembrane region" description="Helical" evidence="6">
    <location>
        <begin position="201"/>
        <end position="227"/>
    </location>
</feature>
<evidence type="ECO:0000256" key="6">
    <source>
        <dbReference type="RuleBase" id="RU363032"/>
    </source>
</evidence>
<protein>
    <submittedName>
        <fullName evidence="8">Proline/glycine/betaine ABC transporter transmembrane protein</fullName>
    </submittedName>
</protein>